<reference evidence="1" key="1">
    <citation type="submission" date="2020-06" db="EMBL/GenBank/DDBJ databases">
        <title>WGS assembly of Ceratodon purpureus strain R40.</title>
        <authorList>
            <person name="Carey S.B."/>
            <person name="Jenkins J."/>
            <person name="Shu S."/>
            <person name="Lovell J.T."/>
            <person name="Sreedasyam A."/>
            <person name="Maumus F."/>
            <person name="Tiley G.P."/>
            <person name="Fernandez-Pozo N."/>
            <person name="Barry K."/>
            <person name="Chen C."/>
            <person name="Wang M."/>
            <person name="Lipzen A."/>
            <person name="Daum C."/>
            <person name="Saski C.A."/>
            <person name="Payton A.C."/>
            <person name="Mcbreen J.C."/>
            <person name="Conrad R.E."/>
            <person name="Kollar L.M."/>
            <person name="Olsson S."/>
            <person name="Huttunen S."/>
            <person name="Landis J.B."/>
            <person name="Wickett N.J."/>
            <person name="Johnson M.G."/>
            <person name="Rensing S.A."/>
            <person name="Grimwood J."/>
            <person name="Schmutz J."/>
            <person name="Mcdaniel S.F."/>
        </authorList>
    </citation>
    <scope>NUCLEOTIDE SEQUENCE</scope>
    <source>
        <strain evidence="1">R40</strain>
    </source>
</reference>
<gene>
    <name evidence="1" type="ORF">KC19_3G221000</name>
</gene>
<keyword evidence="2" id="KW-1185">Reference proteome</keyword>
<evidence type="ECO:0000313" key="2">
    <source>
        <dbReference type="Proteomes" id="UP000822688"/>
    </source>
</evidence>
<sequence length="295" mass="33248">MALGDGGENFLTEYGVARSYTFKSLHTFKEDCKAFYAEMEEGKMEGETQYVGFTGVSMSDLDGIDDIRNHLPKMRFFYDMNQEILIVKFMVGTAHELSVGLLGIELDRLVASRTGMRRAIISIGSARFKGLIRQKESDFCYKPTSRTLEDDWPSVVFEVGVFDTLRVQLHKDARFWLECSGGQTRVVILASVNKEARSWTIERWQHDPVAPQVQPTQNVGARNPCARTHVAIRIQSLSMQEGQTYTGASLIIPAVLIFDPNDLPPIQGAPLRPNDFEMTAQMLNLLNEDLWSGLM</sequence>
<organism evidence="1 2">
    <name type="scientific">Ceratodon purpureus</name>
    <name type="common">Fire moss</name>
    <name type="synonym">Dicranum purpureum</name>
    <dbReference type="NCBI Taxonomy" id="3225"/>
    <lineage>
        <taxon>Eukaryota</taxon>
        <taxon>Viridiplantae</taxon>
        <taxon>Streptophyta</taxon>
        <taxon>Embryophyta</taxon>
        <taxon>Bryophyta</taxon>
        <taxon>Bryophytina</taxon>
        <taxon>Bryopsida</taxon>
        <taxon>Dicranidae</taxon>
        <taxon>Pseudoditrichales</taxon>
        <taxon>Ditrichaceae</taxon>
        <taxon>Ceratodon</taxon>
    </lineage>
</organism>
<accession>A0A8T0IP30</accession>
<dbReference type="AlphaFoldDB" id="A0A8T0IP30"/>
<comment type="caution">
    <text evidence="1">The sequence shown here is derived from an EMBL/GenBank/DDBJ whole genome shotgun (WGS) entry which is preliminary data.</text>
</comment>
<dbReference type="Proteomes" id="UP000822688">
    <property type="component" value="Chromosome 3"/>
</dbReference>
<dbReference type="EMBL" id="CM026423">
    <property type="protein sequence ID" value="KAG0584596.1"/>
    <property type="molecule type" value="Genomic_DNA"/>
</dbReference>
<protein>
    <submittedName>
        <fullName evidence="1">Uncharacterized protein</fullName>
    </submittedName>
</protein>
<name>A0A8T0IP30_CERPU</name>
<proteinExistence type="predicted"/>
<evidence type="ECO:0000313" key="1">
    <source>
        <dbReference type="EMBL" id="KAG0584596.1"/>
    </source>
</evidence>